<dbReference type="InterPro" id="IPR039697">
    <property type="entry name" value="Alcohol_dehydrogenase_Fe"/>
</dbReference>
<accession>A0A433RWK2</accession>
<keyword evidence="5" id="KW-1185">Reference proteome</keyword>
<evidence type="ECO:0000313" key="5">
    <source>
        <dbReference type="Proteomes" id="UP000288623"/>
    </source>
</evidence>
<protein>
    <submittedName>
        <fullName evidence="4">Alcohol dehydrogenase</fullName>
    </submittedName>
</protein>
<dbReference type="CDD" id="cd08196">
    <property type="entry name" value="Fe-ADH-like"/>
    <property type="match status" value="1"/>
</dbReference>
<dbReference type="Pfam" id="PF25137">
    <property type="entry name" value="ADH_Fe_C"/>
    <property type="match status" value="1"/>
</dbReference>
<dbReference type="SUPFAM" id="SSF56796">
    <property type="entry name" value="Dehydroquinate synthase-like"/>
    <property type="match status" value="1"/>
</dbReference>
<dbReference type="AlphaFoldDB" id="A0A433RWK2"/>
<dbReference type="Gene3D" id="1.20.1090.10">
    <property type="entry name" value="Dehydroquinate synthase-like - alpha domain"/>
    <property type="match status" value="1"/>
</dbReference>
<evidence type="ECO:0000256" key="1">
    <source>
        <dbReference type="ARBA" id="ARBA00023002"/>
    </source>
</evidence>
<keyword evidence="1" id="KW-0560">Oxidoreductase</keyword>
<dbReference type="InterPro" id="IPR056798">
    <property type="entry name" value="ADH_Fe_C"/>
</dbReference>
<name>A0A433RWK2_9BACL</name>
<evidence type="ECO:0000259" key="3">
    <source>
        <dbReference type="Pfam" id="PF25137"/>
    </source>
</evidence>
<evidence type="ECO:0000313" key="4">
    <source>
        <dbReference type="EMBL" id="RUS57672.1"/>
    </source>
</evidence>
<dbReference type="FunFam" id="3.40.50.1970:FF:000003">
    <property type="entry name" value="Alcohol dehydrogenase, iron-containing"/>
    <property type="match status" value="1"/>
</dbReference>
<dbReference type="GO" id="GO:0004022">
    <property type="term" value="F:alcohol dehydrogenase (NAD+) activity"/>
    <property type="evidence" value="ECO:0007669"/>
    <property type="project" value="UniProtKB-ARBA"/>
</dbReference>
<dbReference type="Pfam" id="PF00465">
    <property type="entry name" value="Fe-ADH"/>
    <property type="match status" value="1"/>
</dbReference>
<dbReference type="EMBL" id="JTFC01000015">
    <property type="protein sequence ID" value="RUS57672.1"/>
    <property type="molecule type" value="Genomic_DNA"/>
</dbReference>
<dbReference type="RefSeq" id="WP_126989779.1">
    <property type="nucleotide sequence ID" value="NZ_JTFC01000015.1"/>
</dbReference>
<proteinExistence type="predicted"/>
<comment type="caution">
    <text evidence="4">The sequence shown here is derived from an EMBL/GenBank/DDBJ whole genome shotgun (WGS) entry which is preliminary data.</text>
</comment>
<reference evidence="4 5" key="1">
    <citation type="submission" date="2014-11" db="EMBL/GenBank/DDBJ databases">
        <title>Genome sequence and analysis of novel Kurthia sp.</title>
        <authorList>
            <person name="Lawson J.N."/>
            <person name="Gonzalez J.E."/>
            <person name="Rinauldi L."/>
            <person name="Xuan Z."/>
            <person name="Firman A."/>
            <person name="Shaddox L."/>
            <person name="Trudeau A."/>
            <person name="Shah S."/>
            <person name="Reiman D."/>
        </authorList>
    </citation>
    <scope>NUCLEOTIDE SEQUENCE [LARGE SCALE GENOMIC DNA]</scope>
    <source>
        <strain evidence="4 5">3B1D</strain>
    </source>
</reference>
<dbReference type="InterPro" id="IPR001670">
    <property type="entry name" value="ADH_Fe/GldA"/>
</dbReference>
<dbReference type="PANTHER" id="PTHR11496">
    <property type="entry name" value="ALCOHOL DEHYDROGENASE"/>
    <property type="match status" value="1"/>
</dbReference>
<organism evidence="4 5">
    <name type="scientific">Candidatus Kurthia intestinigallinarum</name>
    <dbReference type="NCBI Taxonomy" id="1562256"/>
    <lineage>
        <taxon>Bacteria</taxon>
        <taxon>Bacillati</taxon>
        <taxon>Bacillota</taxon>
        <taxon>Bacilli</taxon>
        <taxon>Bacillales</taxon>
        <taxon>Caryophanaceae</taxon>
        <taxon>Kurthia</taxon>
    </lineage>
</organism>
<evidence type="ECO:0000259" key="2">
    <source>
        <dbReference type="Pfam" id="PF00465"/>
    </source>
</evidence>
<dbReference type="PANTHER" id="PTHR11496:SF83">
    <property type="entry name" value="HYDROXYACID-OXOACID TRANSHYDROGENASE, MITOCHONDRIAL"/>
    <property type="match status" value="1"/>
</dbReference>
<gene>
    <name evidence="4" type="ORF">QI30_04585</name>
</gene>
<dbReference type="OrthoDB" id="9815791at2"/>
<dbReference type="Proteomes" id="UP000288623">
    <property type="component" value="Unassembled WGS sequence"/>
</dbReference>
<dbReference type="Gene3D" id="3.40.50.1970">
    <property type="match status" value="1"/>
</dbReference>
<feature type="domain" description="Alcohol dehydrogenase iron-type/glycerol dehydrogenase GldA" evidence="2">
    <location>
        <begin position="12"/>
        <end position="175"/>
    </location>
</feature>
<feature type="domain" description="Fe-containing alcohol dehydrogenase-like C-terminal" evidence="3">
    <location>
        <begin position="186"/>
        <end position="372"/>
    </location>
</feature>
<dbReference type="GO" id="GO:0046872">
    <property type="term" value="F:metal ion binding"/>
    <property type="evidence" value="ECO:0007669"/>
    <property type="project" value="InterPro"/>
</dbReference>
<sequence length="374" mass="40514">MTTFEFNQQVPIEFGIGALDKLPQIITRLQGTKGLIISTKSMIQNGTVAKIKEQNPALQEVFYDIQPNPTIQNTQDCVDLLREEQYDFAIALGGGSVLDAAKVAAVLAPTTASVQTYFDGQYILEKAGLPLIAIPTTAGTASEITKVSVLTDTISGKKAPLNDGLLYASYALIDPLLTVSCSQKVTATSGIDVLAHSLEALYSVKHQPFTDLFAKHAARLVFDYLPKAYDHPEDITVRTKMAEASVAAGMAFNLTQTAAAHACSYPLTEQLGVPHGEACAFTLPAFWVHNAINAQDDGRLEAISRELGFNDAHHLAQAVEKLKAHLQLRTTWAELGVTTDAELQRIVDDSFSGNMLNNPVAFTPETLFEFYKGI</sequence>